<dbReference type="InterPro" id="IPR005754">
    <property type="entry name" value="Sortase"/>
</dbReference>
<evidence type="ECO:0000256" key="2">
    <source>
        <dbReference type="PIRSR" id="PIRSR605754-1"/>
    </source>
</evidence>
<dbReference type="AlphaFoldDB" id="A0A927F3G9"/>
<comment type="caution">
    <text evidence="5">The sequence shown here is derived from an EMBL/GenBank/DDBJ whole genome shotgun (WGS) entry which is preliminary data.</text>
</comment>
<feature type="compositionally biased region" description="Basic and acidic residues" evidence="3">
    <location>
        <begin position="1"/>
        <end position="17"/>
    </location>
</feature>
<feature type="region of interest" description="Disordered" evidence="3">
    <location>
        <begin position="65"/>
        <end position="91"/>
    </location>
</feature>
<dbReference type="RefSeq" id="WP_191211603.1">
    <property type="nucleotide sequence ID" value="NZ_BAABKL010000002.1"/>
</dbReference>
<gene>
    <name evidence="5" type="ORF">IF129_22450</name>
</gene>
<evidence type="ECO:0000313" key="6">
    <source>
        <dbReference type="Proteomes" id="UP000632289"/>
    </source>
</evidence>
<dbReference type="InterPro" id="IPR023365">
    <property type="entry name" value="Sortase_dom-sf"/>
</dbReference>
<dbReference type="Gene3D" id="2.40.260.10">
    <property type="entry name" value="Sortase"/>
    <property type="match status" value="1"/>
</dbReference>
<dbReference type="NCBIfam" id="NF033747">
    <property type="entry name" value="class_E_sortase"/>
    <property type="match status" value="1"/>
</dbReference>
<dbReference type="SUPFAM" id="SSF63817">
    <property type="entry name" value="Sortase"/>
    <property type="match status" value="1"/>
</dbReference>
<protein>
    <submittedName>
        <fullName evidence="5">Class E sortase</fullName>
    </submittedName>
</protein>
<name>A0A927F3G9_9ACTN</name>
<evidence type="ECO:0000256" key="3">
    <source>
        <dbReference type="SAM" id="MobiDB-lite"/>
    </source>
</evidence>
<dbReference type="InterPro" id="IPR042003">
    <property type="entry name" value="Sortase_E"/>
</dbReference>
<sequence length="255" mass="28382">MAVTERDERAETEERPRPSRPTRGRVAATVSVLGELLITAGLVMALFVAYSLWWTNVLADRQAGRESNELRDQWAEQEEGDGAGEDRAPADFDPKDGIGFLHVPAMSDDDVLVLPGTDPEKLNGGIAGYYEKPKKSAMPWDESGNFTLAAHRDGHGAKFHNIHKIDEGDPVVFETKDTWYVYTVYAKLPETSKYNVGVLADVPEGSGKTEEGRYLTLTTCTPMFSSAYRYIVWAELERTEPVDEERTPPEELRAG</sequence>
<keyword evidence="1" id="KW-0378">Hydrolase</keyword>
<reference evidence="5" key="1">
    <citation type="submission" date="2020-09" db="EMBL/GenBank/DDBJ databases">
        <title>Secondary metabolite and genome analysis of marine Streptomyces chumphonensis KK1-2T.</title>
        <authorList>
            <person name="Phongsopitanun W."/>
            <person name="Kanchanasin P."/>
            <person name="Pittayakhajonwut P."/>
            <person name="Suwanborirux K."/>
            <person name="Tanasupawat S."/>
        </authorList>
    </citation>
    <scope>NUCLEOTIDE SEQUENCE</scope>
    <source>
        <strain evidence="5">KK1-2</strain>
    </source>
</reference>
<organism evidence="5 6">
    <name type="scientific">Streptomyces chumphonensis</name>
    <dbReference type="NCBI Taxonomy" id="1214925"/>
    <lineage>
        <taxon>Bacteria</taxon>
        <taxon>Bacillati</taxon>
        <taxon>Actinomycetota</taxon>
        <taxon>Actinomycetes</taxon>
        <taxon>Kitasatosporales</taxon>
        <taxon>Streptomycetaceae</taxon>
        <taxon>Streptomyces</taxon>
    </lineage>
</organism>
<proteinExistence type="predicted"/>
<feature type="region of interest" description="Disordered" evidence="3">
    <location>
        <begin position="1"/>
        <end position="24"/>
    </location>
</feature>
<dbReference type="CDD" id="cd05830">
    <property type="entry name" value="Sortase_E"/>
    <property type="match status" value="1"/>
</dbReference>
<dbReference type="GO" id="GO:0016787">
    <property type="term" value="F:hydrolase activity"/>
    <property type="evidence" value="ECO:0007669"/>
    <property type="project" value="UniProtKB-KW"/>
</dbReference>
<dbReference type="EMBL" id="JACXYU010000015">
    <property type="protein sequence ID" value="MBD3934310.1"/>
    <property type="molecule type" value="Genomic_DNA"/>
</dbReference>
<keyword evidence="4" id="KW-0472">Membrane</keyword>
<accession>A0A927F3G9</accession>
<keyword evidence="6" id="KW-1185">Reference proteome</keyword>
<evidence type="ECO:0000256" key="1">
    <source>
        <dbReference type="ARBA" id="ARBA00022801"/>
    </source>
</evidence>
<feature type="active site" description="Acyl-thioester intermediate" evidence="2">
    <location>
        <position position="220"/>
    </location>
</feature>
<feature type="transmembrane region" description="Helical" evidence="4">
    <location>
        <begin position="26"/>
        <end position="53"/>
    </location>
</feature>
<keyword evidence="4" id="KW-0812">Transmembrane</keyword>
<keyword evidence="4" id="KW-1133">Transmembrane helix</keyword>
<evidence type="ECO:0000313" key="5">
    <source>
        <dbReference type="EMBL" id="MBD3934310.1"/>
    </source>
</evidence>
<feature type="compositionally biased region" description="Basic and acidic residues" evidence="3">
    <location>
        <begin position="65"/>
        <end position="74"/>
    </location>
</feature>
<dbReference type="Pfam" id="PF04203">
    <property type="entry name" value="Sortase"/>
    <property type="match status" value="1"/>
</dbReference>
<dbReference type="Proteomes" id="UP000632289">
    <property type="component" value="Unassembled WGS sequence"/>
</dbReference>
<feature type="active site" description="Proton donor/acceptor" evidence="2">
    <location>
        <position position="151"/>
    </location>
</feature>
<dbReference type="InterPro" id="IPR053465">
    <property type="entry name" value="Sortase_Class_E"/>
</dbReference>
<evidence type="ECO:0000256" key="4">
    <source>
        <dbReference type="SAM" id="Phobius"/>
    </source>
</evidence>